<evidence type="ECO:0000313" key="6">
    <source>
        <dbReference type="Proteomes" id="UP001417504"/>
    </source>
</evidence>
<dbReference type="SUPFAM" id="SSF54791">
    <property type="entry name" value="Eukaryotic type KH-domain (KH-domain type I)"/>
    <property type="match status" value="3"/>
</dbReference>
<organism evidence="5 6">
    <name type="scientific">Stephania japonica</name>
    <dbReference type="NCBI Taxonomy" id="461633"/>
    <lineage>
        <taxon>Eukaryota</taxon>
        <taxon>Viridiplantae</taxon>
        <taxon>Streptophyta</taxon>
        <taxon>Embryophyta</taxon>
        <taxon>Tracheophyta</taxon>
        <taxon>Spermatophyta</taxon>
        <taxon>Magnoliopsida</taxon>
        <taxon>Ranunculales</taxon>
        <taxon>Menispermaceae</taxon>
        <taxon>Menispermoideae</taxon>
        <taxon>Cissampelideae</taxon>
        <taxon>Stephania</taxon>
    </lineage>
</organism>
<comment type="caution">
    <text evidence="5">The sequence shown here is derived from an EMBL/GenBank/DDBJ whole genome shotgun (WGS) entry which is preliminary data.</text>
</comment>
<gene>
    <name evidence="5" type="ORF">Sjap_023118</name>
</gene>
<keyword evidence="1" id="KW-0677">Repeat</keyword>
<feature type="compositionally biased region" description="Low complexity" evidence="3">
    <location>
        <begin position="1"/>
        <end position="19"/>
    </location>
</feature>
<name>A0AAP0HV15_9MAGN</name>
<keyword evidence="2" id="KW-0694">RNA-binding</keyword>
<dbReference type="Gene3D" id="3.30.1370.10">
    <property type="entry name" value="K Homology domain, type 1"/>
    <property type="match status" value="1"/>
</dbReference>
<dbReference type="PROSITE" id="PS50084">
    <property type="entry name" value="KH_TYPE_1"/>
    <property type="match status" value="3"/>
</dbReference>
<dbReference type="CDD" id="cd22460">
    <property type="entry name" value="KH-I_PEPPER_rpt2_like"/>
    <property type="match status" value="1"/>
</dbReference>
<reference evidence="5 6" key="1">
    <citation type="submission" date="2024-01" db="EMBL/GenBank/DDBJ databases">
        <title>Genome assemblies of Stephania.</title>
        <authorList>
            <person name="Yang L."/>
        </authorList>
    </citation>
    <scope>NUCLEOTIDE SEQUENCE [LARGE SCALE GENOMIC DNA]</scope>
    <source>
        <strain evidence="5">QJT</strain>
        <tissue evidence="5">Leaf</tissue>
    </source>
</reference>
<evidence type="ECO:0000313" key="5">
    <source>
        <dbReference type="EMBL" id="KAK9097621.1"/>
    </source>
</evidence>
<proteinExistence type="predicted"/>
<sequence length="465" mass="49062">MATAGAAGQNGPAAGPVAVTTEGTQTESLPSEQTPLSTVPPSAEVSAVISEAAVAPATPAPLTEKRWPGWPGQNAFRLIVPVAKVGSIIGRKGELIKKMSEETRARIRILEGPVGTTDRIVLISAREEPETPMSPAMNGVMRVFRRVNGLSETDADGSSAAGVAVAVCSVRLLVSSSQAINLIGKQGSLIKSIQETAQASVRVLSGDELPFYVTSEERIVEIQGESPKVSKGLEAVIGHLRKFLVDQSVIPIFEKSYQNNPPVAQDRLAEPWIEKPPSLLHTTSQTGITNDYPISLKRDSLFLDRDGQLDSQVQHSGVSLYGPDPTLSGLRPPPLSRPAGPIVTQITQTMQIPLSYAEDIIGIGGANIGYIRRTSGAILTVQESRGLPDEITVEIKGTSSQVQTAQQLIHEFISGQKDSAYGKVDAGLRPYSQLGGSGAFSSSSMNQSYGGGYGSGLGGFGNFRP</sequence>
<feature type="domain" description="K Homology" evidence="4">
    <location>
        <begin position="344"/>
        <end position="414"/>
    </location>
</feature>
<dbReference type="SMART" id="SM00322">
    <property type="entry name" value="KH"/>
    <property type="match status" value="3"/>
</dbReference>
<dbReference type="Pfam" id="PF00013">
    <property type="entry name" value="KH_1"/>
    <property type="match status" value="3"/>
</dbReference>
<feature type="compositionally biased region" description="Polar residues" evidence="3">
    <location>
        <begin position="21"/>
        <end position="39"/>
    </location>
</feature>
<keyword evidence="6" id="KW-1185">Reference proteome</keyword>
<evidence type="ECO:0000256" key="1">
    <source>
        <dbReference type="ARBA" id="ARBA00022737"/>
    </source>
</evidence>
<feature type="domain" description="K Homology" evidence="4">
    <location>
        <begin position="72"/>
        <end position="145"/>
    </location>
</feature>
<dbReference type="AlphaFoldDB" id="A0AAP0HV15"/>
<evidence type="ECO:0000259" key="4">
    <source>
        <dbReference type="SMART" id="SM00322"/>
    </source>
</evidence>
<dbReference type="PANTHER" id="PTHR10288">
    <property type="entry name" value="KH DOMAIN CONTAINING RNA BINDING PROTEIN"/>
    <property type="match status" value="1"/>
</dbReference>
<dbReference type="InterPro" id="IPR036612">
    <property type="entry name" value="KH_dom_type_1_sf"/>
</dbReference>
<feature type="region of interest" description="Disordered" evidence="3">
    <location>
        <begin position="1"/>
        <end position="39"/>
    </location>
</feature>
<protein>
    <recommendedName>
        <fullName evidence="4">K Homology domain-containing protein</fullName>
    </recommendedName>
</protein>
<dbReference type="Proteomes" id="UP001417504">
    <property type="component" value="Unassembled WGS sequence"/>
</dbReference>
<dbReference type="InterPro" id="IPR004088">
    <property type="entry name" value="KH_dom_type_1"/>
</dbReference>
<dbReference type="Gene3D" id="3.30.310.210">
    <property type="match status" value="1"/>
</dbReference>
<dbReference type="GO" id="GO:0003723">
    <property type="term" value="F:RNA binding"/>
    <property type="evidence" value="ECO:0007669"/>
    <property type="project" value="UniProtKB-UniRule"/>
</dbReference>
<evidence type="ECO:0000256" key="2">
    <source>
        <dbReference type="PROSITE-ProRule" id="PRU00117"/>
    </source>
</evidence>
<evidence type="ECO:0000256" key="3">
    <source>
        <dbReference type="SAM" id="MobiDB-lite"/>
    </source>
</evidence>
<dbReference type="InterPro" id="IPR004087">
    <property type="entry name" value="KH_dom"/>
</dbReference>
<accession>A0AAP0HV15</accession>
<dbReference type="CDD" id="cd22459">
    <property type="entry name" value="KH-I_PEPPER_rpt1_like"/>
    <property type="match status" value="1"/>
</dbReference>
<feature type="domain" description="K Homology" evidence="4">
    <location>
        <begin position="166"/>
        <end position="241"/>
    </location>
</feature>
<dbReference type="EMBL" id="JBBNAE010000009">
    <property type="protein sequence ID" value="KAK9097621.1"/>
    <property type="molecule type" value="Genomic_DNA"/>
</dbReference>